<keyword evidence="2" id="KW-1185">Reference proteome</keyword>
<evidence type="ECO:0000313" key="2">
    <source>
        <dbReference type="Proteomes" id="UP000028715"/>
    </source>
</evidence>
<dbReference type="AlphaFoldDB" id="A0A085ZSZ1"/>
<protein>
    <submittedName>
        <fullName evidence="1">Uncharacterized protein</fullName>
    </submittedName>
</protein>
<dbReference type="OrthoDB" id="1448673at2"/>
<name>A0A085ZSZ1_9FLAO</name>
<gene>
    <name evidence="1" type="ORF">IW19_19505</name>
</gene>
<dbReference type="EMBL" id="JPRL01000001">
    <property type="protein sequence ID" value="KFF07555.1"/>
    <property type="molecule type" value="Genomic_DNA"/>
</dbReference>
<comment type="caution">
    <text evidence="1">The sequence shown here is derived from an EMBL/GenBank/DDBJ whole genome shotgun (WGS) entry which is preliminary data.</text>
</comment>
<reference evidence="1 2" key="1">
    <citation type="submission" date="2014-07" db="EMBL/GenBank/DDBJ databases">
        <title>Genome of Flavobacterium reichenbachii LMG 25512.</title>
        <authorList>
            <person name="Stropko S.J."/>
            <person name="Pipes S.E."/>
            <person name="Newman J.D."/>
        </authorList>
    </citation>
    <scope>NUCLEOTIDE SEQUENCE [LARGE SCALE GENOMIC DNA]</scope>
    <source>
        <strain evidence="1 2">LMG 25512</strain>
    </source>
</reference>
<dbReference type="STRING" id="362418.IW19_19505"/>
<evidence type="ECO:0000313" key="1">
    <source>
        <dbReference type="EMBL" id="KFF07555.1"/>
    </source>
</evidence>
<sequence>MNDLKLQKNQFIVSKAEFKTGIVLNNEGQYFKSNGNRNEIYTIFEKFELAKDFAIKEVQKNPDIECWIQNFKSETVFCIDKNGERIIKNKDFF</sequence>
<dbReference type="Proteomes" id="UP000028715">
    <property type="component" value="Unassembled WGS sequence"/>
</dbReference>
<organism evidence="1 2">
    <name type="scientific">Flavobacterium reichenbachii</name>
    <dbReference type="NCBI Taxonomy" id="362418"/>
    <lineage>
        <taxon>Bacteria</taxon>
        <taxon>Pseudomonadati</taxon>
        <taxon>Bacteroidota</taxon>
        <taxon>Flavobacteriia</taxon>
        <taxon>Flavobacteriales</taxon>
        <taxon>Flavobacteriaceae</taxon>
        <taxon>Flavobacterium</taxon>
    </lineage>
</organism>
<accession>A0A085ZSZ1</accession>
<proteinExistence type="predicted"/>
<dbReference type="RefSeq" id="WP_035687429.1">
    <property type="nucleotide sequence ID" value="NZ_JPRL01000001.1"/>
</dbReference>